<keyword evidence="4" id="KW-0808">Transferase</keyword>
<evidence type="ECO:0000313" key="5">
    <source>
        <dbReference type="Proteomes" id="UP000306509"/>
    </source>
</evidence>
<keyword evidence="5" id="KW-1185">Reference proteome</keyword>
<dbReference type="CDD" id="cd03360">
    <property type="entry name" value="LbH_AT_putative"/>
    <property type="match status" value="1"/>
</dbReference>
<reference evidence="4 5" key="1">
    <citation type="journal article" date="2019" name="Anaerobe">
        <title>Detection of Robinsoniella peoriensis in multiple bone samples of a trauma patient.</title>
        <authorList>
            <person name="Schrottner P."/>
            <person name="Hartwich K."/>
            <person name="Bunk B."/>
            <person name="Schober I."/>
            <person name="Helbig S."/>
            <person name="Rudolph W.W."/>
            <person name="Gunzer F."/>
        </authorList>
    </citation>
    <scope>NUCLEOTIDE SEQUENCE [LARGE SCALE GENOMIC DNA]</scope>
    <source>
        <strain evidence="4 5">DSM 106044</strain>
    </source>
</reference>
<feature type="site" description="Increases basicity of active site His" evidence="1">
    <location>
        <position position="143"/>
    </location>
</feature>
<dbReference type="Proteomes" id="UP000306509">
    <property type="component" value="Unassembled WGS sequence"/>
</dbReference>
<dbReference type="InterPro" id="IPR011004">
    <property type="entry name" value="Trimer_LpxA-like_sf"/>
</dbReference>
<feature type="domain" description="PglD N-terminal" evidence="3">
    <location>
        <begin position="4"/>
        <end position="86"/>
    </location>
</feature>
<evidence type="ECO:0000313" key="4">
    <source>
        <dbReference type="EMBL" id="TLC98905.1"/>
    </source>
</evidence>
<name>A0A4U8QAM0_9FIRM</name>
<dbReference type="InterPro" id="IPR041561">
    <property type="entry name" value="PglD_N"/>
</dbReference>
<dbReference type="PANTHER" id="PTHR43300">
    <property type="entry name" value="ACETYLTRANSFERASE"/>
    <property type="match status" value="1"/>
</dbReference>
<dbReference type="PANTHER" id="PTHR43300:SF7">
    <property type="entry name" value="UDP-N-ACETYLBACILLOSAMINE N-ACETYLTRANSFERASE"/>
    <property type="match status" value="1"/>
</dbReference>
<keyword evidence="4" id="KW-0012">Acyltransferase</keyword>
<sequence>MKKDLVIFGAGGLGREVLFQIQQNSKFKEEYNILGFVDDTPSILNKFVNGYRVLGNSQWLYEYSSAINVLICLGNAMSRKNVARRLFNNKNISFPTFIADDVRISEEVSYGIGCIFCFSCIITVNIEIGDFVVLNSDCTVGHDSKIENYVTLYPSVNVSGNVHIGECSEIGVGSNIIQGKKIGTEVIVGAGSVVIKDIPSQCTAVGVPAKPIKMNNNSTF</sequence>
<dbReference type="Gene3D" id="3.40.50.20">
    <property type="match status" value="1"/>
</dbReference>
<protein>
    <submittedName>
        <fullName evidence="4">Putative acetyltransferase EpsM</fullName>
        <ecNumber evidence="4">2.3.1.-</ecNumber>
    </submittedName>
</protein>
<dbReference type="EC" id="2.3.1.-" evidence="4"/>
<comment type="caution">
    <text evidence="4">The sequence shown here is derived from an EMBL/GenBank/DDBJ whole genome shotgun (WGS) entry which is preliminary data.</text>
</comment>
<gene>
    <name evidence="4" type="primary">epsM</name>
    <name evidence="4" type="ORF">DSM106044_04235</name>
</gene>
<evidence type="ECO:0000256" key="2">
    <source>
        <dbReference type="PIRSR" id="PIRSR620019-2"/>
    </source>
</evidence>
<dbReference type="SUPFAM" id="SSF51161">
    <property type="entry name" value="Trimeric LpxA-like enzymes"/>
    <property type="match status" value="1"/>
</dbReference>
<feature type="binding site" evidence="2">
    <location>
        <position position="74"/>
    </location>
    <ligand>
        <name>substrate</name>
    </ligand>
</feature>
<dbReference type="EMBL" id="QGQD01000079">
    <property type="protein sequence ID" value="TLC98905.1"/>
    <property type="molecule type" value="Genomic_DNA"/>
</dbReference>
<dbReference type="InterPro" id="IPR020019">
    <property type="entry name" value="AcTrfase_PglD-like"/>
</dbReference>
<dbReference type="Pfam" id="PF17836">
    <property type="entry name" value="PglD_N"/>
    <property type="match status" value="1"/>
</dbReference>
<evidence type="ECO:0000259" key="3">
    <source>
        <dbReference type="Pfam" id="PF17836"/>
    </source>
</evidence>
<dbReference type="GO" id="GO:0016746">
    <property type="term" value="F:acyltransferase activity"/>
    <property type="evidence" value="ECO:0007669"/>
    <property type="project" value="UniProtKB-KW"/>
</dbReference>
<evidence type="ECO:0000256" key="1">
    <source>
        <dbReference type="PIRSR" id="PIRSR620019-1"/>
    </source>
</evidence>
<dbReference type="Gene3D" id="2.160.10.10">
    <property type="entry name" value="Hexapeptide repeat proteins"/>
    <property type="match status" value="1"/>
</dbReference>
<dbReference type="NCBIfam" id="TIGR03570">
    <property type="entry name" value="NeuD_NnaD"/>
    <property type="match status" value="1"/>
</dbReference>
<proteinExistence type="predicted"/>
<feature type="active site" description="Proton acceptor" evidence="1">
    <location>
        <position position="142"/>
    </location>
</feature>
<dbReference type="RefSeq" id="WP_138003601.1">
    <property type="nucleotide sequence ID" value="NZ_QGQD01000079.1"/>
</dbReference>
<dbReference type="AlphaFoldDB" id="A0A4U8QAM0"/>
<accession>A0A4U8QAM0</accession>
<dbReference type="InterPro" id="IPR050179">
    <property type="entry name" value="Trans_hexapeptide_repeat"/>
</dbReference>
<organism evidence="4 5">
    <name type="scientific">Robinsoniella peoriensis</name>
    <dbReference type="NCBI Taxonomy" id="180332"/>
    <lineage>
        <taxon>Bacteria</taxon>
        <taxon>Bacillati</taxon>
        <taxon>Bacillota</taxon>
        <taxon>Clostridia</taxon>
        <taxon>Lachnospirales</taxon>
        <taxon>Lachnospiraceae</taxon>
        <taxon>Robinsoniella</taxon>
    </lineage>
</organism>